<feature type="domain" description="DDE-1" evidence="1">
    <location>
        <begin position="3"/>
        <end position="137"/>
    </location>
</feature>
<organism evidence="2 3">
    <name type="scientific">Cryptotermes secundus</name>
    <dbReference type="NCBI Taxonomy" id="105785"/>
    <lineage>
        <taxon>Eukaryota</taxon>
        <taxon>Metazoa</taxon>
        <taxon>Ecdysozoa</taxon>
        <taxon>Arthropoda</taxon>
        <taxon>Hexapoda</taxon>
        <taxon>Insecta</taxon>
        <taxon>Pterygota</taxon>
        <taxon>Neoptera</taxon>
        <taxon>Polyneoptera</taxon>
        <taxon>Dictyoptera</taxon>
        <taxon>Blattodea</taxon>
        <taxon>Blattoidea</taxon>
        <taxon>Termitoidae</taxon>
        <taxon>Kalotermitidae</taxon>
        <taxon>Cryptotermitinae</taxon>
        <taxon>Cryptotermes</taxon>
    </lineage>
</organism>
<reference evidence="2 3" key="1">
    <citation type="submission" date="2017-12" db="EMBL/GenBank/DDBJ databases">
        <title>Hemimetabolous genomes reveal molecular basis of termite eusociality.</title>
        <authorList>
            <person name="Harrison M.C."/>
            <person name="Jongepier E."/>
            <person name="Robertson H.M."/>
            <person name="Arning N."/>
            <person name="Bitard-Feildel T."/>
            <person name="Chao H."/>
            <person name="Childers C.P."/>
            <person name="Dinh H."/>
            <person name="Doddapaneni H."/>
            <person name="Dugan S."/>
            <person name="Gowin J."/>
            <person name="Greiner C."/>
            <person name="Han Y."/>
            <person name="Hu H."/>
            <person name="Hughes D.S.T."/>
            <person name="Huylmans A.-K."/>
            <person name="Kemena C."/>
            <person name="Kremer L.P.M."/>
            <person name="Lee S.L."/>
            <person name="Lopez-Ezquerra A."/>
            <person name="Mallet L."/>
            <person name="Monroy-Kuhn J.M."/>
            <person name="Moser A."/>
            <person name="Murali S.C."/>
            <person name="Muzny D.M."/>
            <person name="Otani S."/>
            <person name="Piulachs M.-D."/>
            <person name="Poelchau M."/>
            <person name="Qu J."/>
            <person name="Schaub F."/>
            <person name="Wada-Katsumata A."/>
            <person name="Worley K.C."/>
            <person name="Xie Q."/>
            <person name="Ylla G."/>
            <person name="Poulsen M."/>
            <person name="Gibbs R.A."/>
            <person name="Schal C."/>
            <person name="Richards S."/>
            <person name="Belles X."/>
            <person name="Korb J."/>
            <person name="Bornberg-Bauer E."/>
        </authorList>
    </citation>
    <scope>NUCLEOTIDE SEQUENCE [LARGE SCALE GENOMIC DNA]</scope>
    <source>
        <tissue evidence="2">Whole body</tissue>
    </source>
</reference>
<dbReference type="PANTHER" id="PTHR19303:SF73">
    <property type="entry name" value="PROTEIN PDC2"/>
    <property type="match status" value="1"/>
</dbReference>
<dbReference type="GO" id="GO:0005634">
    <property type="term" value="C:nucleus"/>
    <property type="evidence" value="ECO:0007669"/>
    <property type="project" value="TreeGrafter"/>
</dbReference>
<dbReference type="EMBL" id="NEVH01027080">
    <property type="protein sequence ID" value="PNF13750.1"/>
    <property type="molecule type" value="Genomic_DNA"/>
</dbReference>
<dbReference type="AlphaFoldDB" id="A0A2J7PBP1"/>
<evidence type="ECO:0000313" key="3">
    <source>
        <dbReference type="Proteomes" id="UP000235965"/>
    </source>
</evidence>
<dbReference type="InterPro" id="IPR004875">
    <property type="entry name" value="DDE_SF_endonuclease_dom"/>
</dbReference>
<dbReference type="InterPro" id="IPR050863">
    <property type="entry name" value="CenT-Element_Derived"/>
</dbReference>
<sequence length="244" mass="28243">MDIQKLPVEWRSNKKTRMTSQIMEEWLTAFNGRMQMQNRHVLLFLDNATCHPHIKLSNVRFAWFPPNTTSVSQPMDQGIIRNVKVHYRKLLMQSLLMNIDSTSSASELARTVLVLDVVIWISQAVKKLLPETVTKCFEKAGFPTVDVTHSVENENDQKDLQHCMNEAAFSNCNAEDYINIDKDVQTEPDTMDIDIIVENFRENRKGREKEEEEEENDIVIEEKCRVKTYQDAANSLKVLQKVAV</sequence>
<protein>
    <recommendedName>
        <fullName evidence="1">DDE-1 domain-containing protein</fullName>
    </recommendedName>
</protein>
<dbReference type="GO" id="GO:0003677">
    <property type="term" value="F:DNA binding"/>
    <property type="evidence" value="ECO:0007669"/>
    <property type="project" value="TreeGrafter"/>
</dbReference>
<gene>
    <name evidence="2" type="ORF">B7P43_G14086</name>
</gene>
<keyword evidence="3" id="KW-1185">Reference proteome</keyword>
<name>A0A2J7PBP1_9NEOP</name>
<evidence type="ECO:0000259" key="1">
    <source>
        <dbReference type="Pfam" id="PF03184"/>
    </source>
</evidence>
<dbReference type="PANTHER" id="PTHR19303">
    <property type="entry name" value="TRANSPOSON"/>
    <property type="match status" value="1"/>
</dbReference>
<evidence type="ECO:0000313" key="2">
    <source>
        <dbReference type="EMBL" id="PNF13750.1"/>
    </source>
</evidence>
<proteinExistence type="predicted"/>
<dbReference type="Pfam" id="PF03184">
    <property type="entry name" value="DDE_1"/>
    <property type="match status" value="1"/>
</dbReference>
<accession>A0A2J7PBP1</accession>
<comment type="caution">
    <text evidence="2">The sequence shown here is derived from an EMBL/GenBank/DDBJ whole genome shotgun (WGS) entry which is preliminary data.</text>
</comment>
<dbReference type="Proteomes" id="UP000235965">
    <property type="component" value="Unassembled WGS sequence"/>
</dbReference>
<dbReference type="OrthoDB" id="6618307at2759"/>